<keyword evidence="3" id="KW-1185">Reference proteome</keyword>
<protein>
    <submittedName>
        <fullName evidence="2">Uncharacterized protein</fullName>
    </submittedName>
</protein>
<evidence type="ECO:0000313" key="3">
    <source>
        <dbReference type="Proteomes" id="UP001519460"/>
    </source>
</evidence>
<feature type="region of interest" description="Disordered" evidence="1">
    <location>
        <begin position="1"/>
        <end position="38"/>
    </location>
</feature>
<evidence type="ECO:0000313" key="2">
    <source>
        <dbReference type="EMBL" id="KAK7505295.1"/>
    </source>
</evidence>
<proteinExistence type="predicted"/>
<dbReference type="AlphaFoldDB" id="A0ABD0M081"/>
<reference evidence="2 3" key="1">
    <citation type="journal article" date="2023" name="Sci. Data">
        <title>Genome assembly of the Korean intertidal mud-creeper Batillaria attramentaria.</title>
        <authorList>
            <person name="Patra A.K."/>
            <person name="Ho P.T."/>
            <person name="Jun S."/>
            <person name="Lee S.J."/>
            <person name="Kim Y."/>
            <person name="Won Y.J."/>
        </authorList>
    </citation>
    <scope>NUCLEOTIDE SEQUENCE [LARGE SCALE GENOMIC DNA]</scope>
    <source>
        <strain evidence="2">Wonlab-2016</strain>
    </source>
</reference>
<sequence>MTPQDVRVCDSNEAKNPLTNGRPTQVKRPHYSQKADHSRWPCSFSKECSSLMSSSQANVTRVGERLVDTRLISSLMMRGDRRCHA</sequence>
<dbReference type="EMBL" id="JACVVK020000011">
    <property type="protein sequence ID" value="KAK7505295.1"/>
    <property type="molecule type" value="Genomic_DNA"/>
</dbReference>
<dbReference type="Proteomes" id="UP001519460">
    <property type="component" value="Unassembled WGS sequence"/>
</dbReference>
<name>A0ABD0M081_9CAEN</name>
<accession>A0ABD0M081</accession>
<gene>
    <name evidence="2" type="ORF">BaRGS_00003457</name>
</gene>
<evidence type="ECO:0000256" key="1">
    <source>
        <dbReference type="SAM" id="MobiDB-lite"/>
    </source>
</evidence>
<comment type="caution">
    <text evidence="2">The sequence shown here is derived from an EMBL/GenBank/DDBJ whole genome shotgun (WGS) entry which is preliminary data.</text>
</comment>
<organism evidence="2 3">
    <name type="scientific">Batillaria attramentaria</name>
    <dbReference type="NCBI Taxonomy" id="370345"/>
    <lineage>
        <taxon>Eukaryota</taxon>
        <taxon>Metazoa</taxon>
        <taxon>Spiralia</taxon>
        <taxon>Lophotrochozoa</taxon>
        <taxon>Mollusca</taxon>
        <taxon>Gastropoda</taxon>
        <taxon>Caenogastropoda</taxon>
        <taxon>Sorbeoconcha</taxon>
        <taxon>Cerithioidea</taxon>
        <taxon>Batillariidae</taxon>
        <taxon>Batillaria</taxon>
    </lineage>
</organism>